<name>A0A9Q4KYE4_9EURY</name>
<reference evidence="1" key="1">
    <citation type="submission" date="2022-06" db="EMBL/GenBank/DDBJ databases">
        <title>Natrinema sp. a new haloarchaeum isolate from saline soil.</title>
        <authorList>
            <person name="Strakova D."/>
            <person name="Galisteo C."/>
            <person name="Sanchez-Porro C."/>
            <person name="Ventosa A."/>
        </authorList>
    </citation>
    <scope>NUCLEOTIDE SEQUENCE</scope>
    <source>
        <strain evidence="1">S1CR25-10</strain>
    </source>
</reference>
<gene>
    <name evidence="1" type="ORF">NDI89_01240</name>
</gene>
<dbReference type="RefSeq" id="WP_277519682.1">
    <property type="nucleotide sequence ID" value="NZ_JAMQOT010000001.1"/>
</dbReference>
<proteinExistence type="predicted"/>
<dbReference type="EMBL" id="JAMQOT010000001">
    <property type="protein sequence ID" value="MDF9744201.1"/>
    <property type="molecule type" value="Genomic_DNA"/>
</dbReference>
<accession>A0A9Q4KYE4</accession>
<comment type="caution">
    <text evidence="1">The sequence shown here is derived from an EMBL/GenBank/DDBJ whole genome shotgun (WGS) entry which is preliminary data.</text>
</comment>
<dbReference type="AlphaFoldDB" id="A0A9Q4KYE4"/>
<organism evidence="1 2">
    <name type="scientific">Natrinema salsiterrestre</name>
    <dbReference type="NCBI Taxonomy" id="2950540"/>
    <lineage>
        <taxon>Archaea</taxon>
        <taxon>Methanobacteriati</taxon>
        <taxon>Methanobacteriota</taxon>
        <taxon>Stenosarchaea group</taxon>
        <taxon>Halobacteria</taxon>
        <taxon>Halobacteriales</taxon>
        <taxon>Natrialbaceae</taxon>
        <taxon>Natrinema</taxon>
    </lineage>
</organism>
<evidence type="ECO:0000313" key="1">
    <source>
        <dbReference type="EMBL" id="MDF9744201.1"/>
    </source>
</evidence>
<dbReference type="Proteomes" id="UP001154061">
    <property type="component" value="Unassembled WGS sequence"/>
</dbReference>
<sequence>MCASFTDNDEGKRVVNANGDEIGMVKTVSGGTAHIDPDPGMTDTIKSKLGWGDHDEETYPLDDDDVESITDDEIRLQRL</sequence>
<protein>
    <submittedName>
        <fullName evidence="1">PRC-barrel domain containing protein</fullName>
    </submittedName>
</protein>
<keyword evidence="2" id="KW-1185">Reference proteome</keyword>
<evidence type="ECO:0000313" key="2">
    <source>
        <dbReference type="Proteomes" id="UP001154061"/>
    </source>
</evidence>